<dbReference type="STRING" id="105559.Nwat_2651"/>
<dbReference type="CDD" id="cd03025">
    <property type="entry name" value="DsbA_FrnE_like"/>
    <property type="match status" value="1"/>
</dbReference>
<gene>
    <name evidence="1" type="ordered locus">Nwat_2651</name>
</gene>
<dbReference type="RefSeq" id="WP_013221496.1">
    <property type="nucleotide sequence ID" value="NC_014315.1"/>
</dbReference>
<reference evidence="1 2" key="1">
    <citation type="submission" date="2010-06" db="EMBL/GenBank/DDBJ databases">
        <title>Complete sequence of chromosome of Nitrosococcus watsoni C-113.</title>
        <authorList>
            <consortium name="US DOE Joint Genome Institute"/>
            <person name="Lucas S."/>
            <person name="Copeland A."/>
            <person name="Lapidus A."/>
            <person name="Cheng J.-F."/>
            <person name="Bruce D."/>
            <person name="Goodwin L."/>
            <person name="Pitluck S."/>
            <person name="Malfatti S.A."/>
            <person name="Chain P.S.G."/>
            <person name="Land M."/>
            <person name="Hauser L."/>
            <person name="Kyrpides N."/>
            <person name="Ivanova N."/>
            <person name="Cambell M.A."/>
            <person name="Heidelberg J.F."/>
            <person name="Klotz M.G."/>
            <person name="Woyke T."/>
        </authorList>
    </citation>
    <scope>NUCLEOTIDE SEQUENCE [LARGE SCALE GENOMIC DNA]</scope>
    <source>
        <strain evidence="1 2">C-113</strain>
    </source>
</reference>
<organism evidence="1 2">
    <name type="scientific">Nitrosococcus watsoni (strain C-113)</name>
    <dbReference type="NCBI Taxonomy" id="105559"/>
    <lineage>
        <taxon>Bacteria</taxon>
        <taxon>Pseudomonadati</taxon>
        <taxon>Pseudomonadota</taxon>
        <taxon>Gammaproteobacteria</taxon>
        <taxon>Chromatiales</taxon>
        <taxon>Chromatiaceae</taxon>
        <taxon>Nitrosococcus</taxon>
    </lineage>
</organism>
<dbReference type="PANTHER" id="PTHR13887">
    <property type="entry name" value="GLUTATHIONE S-TRANSFERASE KAPPA"/>
    <property type="match status" value="1"/>
</dbReference>
<dbReference type="KEGG" id="nwa:Nwat_2651"/>
<protein>
    <recommendedName>
        <fullName evidence="3">DsbA family protein</fullName>
    </recommendedName>
</protein>
<dbReference type="Gene3D" id="3.40.30.10">
    <property type="entry name" value="Glutaredoxin"/>
    <property type="match status" value="1"/>
</dbReference>
<dbReference type="SUPFAM" id="SSF52833">
    <property type="entry name" value="Thioredoxin-like"/>
    <property type="match status" value="1"/>
</dbReference>
<proteinExistence type="predicted"/>
<dbReference type="InterPro" id="IPR036249">
    <property type="entry name" value="Thioredoxin-like_sf"/>
</dbReference>
<dbReference type="AlphaFoldDB" id="D8KAK1"/>
<dbReference type="PANTHER" id="PTHR13887:SF54">
    <property type="entry name" value="DSBA FAMILY PROTEIN"/>
    <property type="match status" value="1"/>
</dbReference>
<dbReference type="Pfam" id="PF13743">
    <property type="entry name" value="Thioredoxin_5"/>
    <property type="match status" value="1"/>
</dbReference>
<accession>D8KAK1</accession>
<keyword evidence="2" id="KW-1185">Reference proteome</keyword>
<evidence type="ECO:0000313" key="2">
    <source>
        <dbReference type="Proteomes" id="UP000000393"/>
    </source>
</evidence>
<dbReference type="Proteomes" id="UP000000393">
    <property type="component" value="Chromosome"/>
</dbReference>
<dbReference type="OrthoDB" id="9813770at2"/>
<dbReference type="eggNOG" id="COG3531">
    <property type="taxonomic scope" value="Bacteria"/>
</dbReference>
<name>D8KAK1_NITWC</name>
<evidence type="ECO:0008006" key="3">
    <source>
        <dbReference type="Google" id="ProtNLM"/>
    </source>
</evidence>
<evidence type="ECO:0000313" key="1">
    <source>
        <dbReference type="EMBL" id="ADJ29428.1"/>
    </source>
</evidence>
<dbReference type="EMBL" id="CP002086">
    <property type="protein sequence ID" value="ADJ29428.1"/>
    <property type="molecule type" value="Genomic_DNA"/>
</dbReference>
<sequence length="212" mass="24344">MPTILYYVHDPMCSWCWAFRSVWQEIRESLPESIPIQYVLGGLAPDTNKPMPFELQQKIQGIWRTIKEQVPGTEFNFDFWAQCQPRRSTYPACRAVIAATKQEASFGETMILLIQQAYYLQARNPSDDSTLMELAMELGLDQQCFIADLNSAATQEELFRQIQFARQTGAQGFPSLIFHQAERYHPIHFSYQDASIALIQIKELLDVRQAGG</sequence>
<dbReference type="HOGENOM" id="CLU_097497_2_0_6"/>